<evidence type="ECO:0000313" key="2">
    <source>
        <dbReference type="Proteomes" id="UP000185860"/>
    </source>
</evidence>
<name>A0A1U7IRR8_9CYAN</name>
<accession>A0A1U7IRR8</accession>
<comment type="caution">
    <text evidence="1">The sequence shown here is derived from an EMBL/GenBank/DDBJ whole genome shotgun (WGS) entry which is preliminary data.</text>
</comment>
<protein>
    <submittedName>
        <fullName evidence="1">Cob(I)yrinic acid a c-diamide adenosyltransferase</fullName>
    </submittedName>
</protein>
<evidence type="ECO:0000313" key="1">
    <source>
        <dbReference type="EMBL" id="OKH40158.1"/>
    </source>
</evidence>
<dbReference type="Gene3D" id="3.40.50.300">
    <property type="entry name" value="P-loop containing nucleotide triphosphate hydrolases"/>
    <property type="match status" value="1"/>
</dbReference>
<dbReference type="PIRSF" id="PIRSF015617">
    <property type="entry name" value="Adensltrnsf_CobA"/>
    <property type="match status" value="1"/>
</dbReference>
<dbReference type="InterPro" id="IPR027417">
    <property type="entry name" value="P-loop_NTPase"/>
</dbReference>
<dbReference type="NCBIfam" id="NF005648">
    <property type="entry name" value="PRK07414.1"/>
    <property type="match status" value="1"/>
</dbReference>
<dbReference type="GO" id="GO:0009236">
    <property type="term" value="P:cobalamin biosynthetic process"/>
    <property type="evidence" value="ECO:0007669"/>
    <property type="project" value="InterPro"/>
</dbReference>
<dbReference type="SUPFAM" id="SSF52540">
    <property type="entry name" value="P-loop containing nucleoside triphosphate hydrolases"/>
    <property type="match status" value="1"/>
</dbReference>
<organism evidence="1 2">
    <name type="scientific">[Phormidium ambiguum] IAM M-71</name>
    <dbReference type="NCBI Taxonomy" id="454136"/>
    <lineage>
        <taxon>Bacteria</taxon>
        <taxon>Bacillati</taxon>
        <taxon>Cyanobacteriota</taxon>
        <taxon>Cyanophyceae</taxon>
        <taxon>Oscillatoriophycideae</taxon>
        <taxon>Aerosakkonematales</taxon>
        <taxon>Aerosakkonemataceae</taxon>
        <taxon>Floridanema</taxon>
    </lineage>
</organism>
<dbReference type="PANTHER" id="PTHR46638">
    <property type="entry name" value="CORRINOID ADENOSYLTRANSFERASE"/>
    <property type="match status" value="1"/>
</dbReference>
<dbReference type="Proteomes" id="UP000185860">
    <property type="component" value="Unassembled WGS sequence"/>
</dbReference>
<gene>
    <name evidence="1" type="ORF">NIES2119_04365</name>
</gene>
<dbReference type="GO" id="GO:0005524">
    <property type="term" value="F:ATP binding"/>
    <property type="evidence" value="ECO:0007669"/>
    <property type="project" value="InterPro"/>
</dbReference>
<sequence>MVAQIETPTVSSVRESYETTQRDILPEIEGLVQVFTSSHRSFFTNVMAQALRIAGQGTPVLVVQFLKGGINQGYQHPVRLGQNLDWVRCDLPRCIDTPQLDEIEMSSLLDLWQHTQKVVIEGKYDLVVLDELSLAVNFGLIPEEEVLNFITKRPSHVDIIMTGPEMPEAILDVADQITEIRRSHRP</sequence>
<dbReference type="InterPro" id="IPR003724">
    <property type="entry name" value="CblAdoTrfase_CobA"/>
</dbReference>
<dbReference type="EMBL" id="MRCE01000003">
    <property type="protein sequence ID" value="OKH40158.1"/>
    <property type="molecule type" value="Genomic_DNA"/>
</dbReference>
<dbReference type="OrthoDB" id="422172at2"/>
<reference evidence="1 2" key="1">
    <citation type="submission" date="2016-11" db="EMBL/GenBank/DDBJ databases">
        <title>Draft Genome Sequences of Nine Cyanobacterial Strains from Diverse Habitats.</title>
        <authorList>
            <person name="Zhu T."/>
            <person name="Hou S."/>
            <person name="Lu X."/>
            <person name="Hess W.R."/>
        </authorList>
    </citation>
    <scope>NUCLEOTIDE SEQUENCE [LARGE SCALE GENOMIC DNA]</scope>
    <source>
        <strain evidence="1 2">IAM M-71</strain>
    </source>
</reference>
<proteinExistence type="predicted"/>
<dbReference type="Pfam" id="PF02572">
    <property type="entry name" value="CobA_CobO_BtuR"/>
    <property type="match status" value="1"/>
</dbReference>
<dbReference type="RefSeq" id="WP_073592221.1">
    <property type="nucleotide sequence ID" value="NZ_MRCE01000003.1"/>
</dbReference>
<dbReference type="GO" id="GO:0008817">
    <property type="term" value="F:corrinoid adenosyltransferase activity"/>
    <property type="evidence" value="ECO:0007669"/>
    <property type="project" value="InterPro"/>
</dbReference>
<dbReference type="PANTHER" id="PTHR46638:SF1">
    <property type="entry name" value="CORRINOID ADENOSYLTRANSFERASE"/>
    <property type="match status" value="1"/>
</dbReference>
<dbReference type="STRING" id="454136.NIES2119_04365"/>
<dbReference type="AlphaFoldDB" id="A0A1U7IRR8"/>
<keyword evidence="1" id="KW-0808">Transferase</keyword>